<feature type="transmembrane region" description="Helical" evidence="1">
    <location>
        <begin position="29"/>
        <end position="51"/>
    </location>
</feature>
<evidence type="ECO:0000313" key="3">
    <source>
        <dbReference type="Proteomes" id="UP000054270"/>
    </source>
</evidence>
<evidence type="ECO:0000256" key="1">
    <source>
        <dbReference type="SAM" id="Phobius"/>
    </source>
</evidence>
<sequence length="264" mass="29122">MAAQWFSLNYCFIENGDTRLDIYNADPSWTIPFNNICSLLFSALADGLLIWRCYNVWGKSVRAILASSIFLVAEIGLYFYLILIVFVPKLFFAKNSAILHNNLLCAALFMTLASTLLTTILIIYRIYSVAKSSSITNPTKRSRKFSDIGDMVIQSAAVYALLSLIYAITVVIPTPSDEVYLLRIYPLVGYVSLIFSFTASAAPTIMVARVVLASARPVEAFSSARISDLEFQNQPSVTHGSQAIISIFQARGSRLGSSHLSENA</sequence>
<dbReference type="EMBL" id="KN817571">
    <property type="protein sequence ID" value="KJA20001.1"/>
    <property type="molecule type" value="Genomic_DNA"/>
</dbReference>
<dbReference type="AlphaFoldDB" id="A0A0D2NTT9"/>
<accession>A0A0D2NTT9</accession>
<feature type="transmembrane region" description="Helical" evidence="1">
    <location>
        <begin position="63"/>
        <end position="86"/>
    </location>
</feature>
<name>A0A0D2NTT9_HYPSF</name>
<organism evidence="2 3">
    <name type="scientific">Hypholoma sublateritium (strain FD-334 SS-4)</name>
    <dbReference type="NCBI Taxonomy" id="945553"/>
    <lineage>
        <taxon>Eukaryota</taxon>
        <taxon>Fungi</taxon>
        <taxon>Dikarya</taxon>
        <taxon>Basidiomycota</taxon>
        <taxon>Agaricomycotina</taxon>
        <taxon>Agaricomycetes</taxon>
        <taxon>Agaricomycetidae</taxon>
        <taxon>Agaricales</taxon>
        <taxon>Agaricineae</taxon>
        <taxon>Strophariaceae</taxon>
        <taxon>Hypholoma</taxon>
    </lineage>
</organism>
<evidence type="ECO:0000313" key="2">
    <source>
        <dbReference type="EMBL" id="KJA20001.1"/>
    </source>
</evidence>
<keyword evidence="1" id="KW-0812">Transmembrane</keyword>
<keyword evidence="1" id="KW-0472">Membrane</keyword>
<dbReference type="OrthoDB" id="3265004at2759"/>
<dbReference type="OMA" id="EINAVFI"/>
<keyword evidence="1" id="KW-1133">Transmembrane helix</keyword>
<keyword evidence="3" id="KW-1185">Reference proteome</keyword>
<gene>
    <name evidence="2" type="ORF">HYPSUDRAFT_204066</name>
</gene>
<feature type="transmembrane region" description="Helical" evidence="1">
    <location>
        <begin position="184"/>
        <end position="212"/>
    </location>
</feature>
<reference evidence="3" key="1">
    <citation type="submission" date="2014-04" db="EMBL/GenBank/DDBJ databases">
        <title>Evolutionary Origins and Diversification of the Mycorrhizal Mutualists.</title>
        <authorList>
            <consortium name="DOE Joint Genome Institute"/>
            <consortium name="Mycorrhizal Genomics Consortium"/>
            <person name="Kohler A."/>
            <person name="Kuo A."/>
            <person name="Nagy L.G."/>
            <person name="Floudas D."/>
            <person name="Copeland A."/>
            <person name="Barry K.W."/>
            <person name="Cichocki N."/>
            <person name="Veneault-Fourrey C."/>
            <person name="LaButti K."/>
            <person name="Lindquist E.A."/>
            <person name="Lipzen A."/>
            <person name="Lundell T."/>
            <person name="Morin E."/>
            <person name="Murat C."/>
            <person name="Riley R."/>
            <person name="Ohm R."/>
            <person name="Sun H."/>
            <person name="Tunlid A."/>
            <person name="Henrissat B."/>
            <person name="Grigoriev I.V."/>
            <person name="Hibbett D.S."/>
            <person name="Martin F."/>
        </authorList>
    </citation>
    <scope>NUCLEOTIDE SEQUENCE [LARGE SCALE GENOMIC DNA]</scope>
    <source>
        <strain evidence="3">FD-334 SS-4</strain>
    </source>
</reference>
<feature type="transmembrane region" description="Helical" evidence="1">
    <location>
        <begin position="148"/>
        <end position="172"/>
    </location>
</feature>
<dbReference type="Proteomes" id="UP000054270">
    <property type="component" value="Unassembled WGS sequence"/>
</dbReference>
<proteinExistence type="predicted"/>
<protein>
    <submittedName>
        <fullName evidence="2">Uncharacterized protein</fullName>
    </submittedName>
</protein>
<feature type="transmembrane region" description="Helical" evidence="1">
    <location>
        <begin position="106"/>
        <end position="127"/>
    </location>
</feature>